<dbReference type="CDD" id="cd07344">
    <property type="entry name" value="M48_yhfN_like"/>
    <property type="match status" value="1"/>
</dbReference>
<protein>
    <recommendedName>
        <fullName evidence="2">WLM domain-containing protein</fullName>
    </recommendedName>
</protein>
<dbReference type="EMBL" id="BACD03000025">
    <property type="protein sequence ID" value="GAO49746.1"/>
    <property type="molecule type" value="Genomic_DNA"/>
</dbReference>
<feature type="compositionally biased region" description="Basic and acidic residues" evidence="1">
    <location>
        <begin position="263"/>
        <end position="272"/>
    </location>
</feature>
<dbReference type="Proteomes" id="UP000033140">
    <property type="component" value="Unassembled WGS sequence"/>
</dbReference>
<keyword evidence="4" id="KW-1185">Reference proteome</keyword>
<dbReference type="InterPro" id="IPR013536">
    <property type="entry name" value="WLM_dom"/>
</dbReference>
<evidence type="ECO:0000256" key="1">
    <source>
        <dbReference type="SAM" id="MobiDB-lite"/>
    </source>
</evidence>
<reference evidence="3 4" key="1">
    <citation type="journal article" date="2011" name="J. Gen. Appl. Microbiol.">
        <title>Draft genome sequencing of the enigmatic yeast Saitoella complicata.</title>
        <authorList>
            <person name="Nishida H."/>
            <person name="Hamamoto M."/>
            <person name="Sugiyama J."/>
        </authorList>
    </citation>
    <scope>NUCLEOTIDE SEQUENCE [LARGE SCALE GENOMIC DNA]</scope>
    <source>
        <strain evidence="3 4">NRRL Y-17804</strain>
    </source>
</reference>
<dbReference type="InterPro" id="IPR053000">
    <property type="entry name" value="WSS1-like_metalloprotease"/>
</dbReference>
<reference evidence="3 4" key="2">
    <citation type="journal article" date="2014" name="J. Gen. Appl. Microbiol.">
        <title>The early diverging ascomycetous budding yeast Saitoella complicata has three histone deacetylases belonging to the Clr6, Hos2, and Rpd3 lineages.</title>
        <authorList>
            <person name="Nishida H."/>
            <person name="Matsumoto T."/>
            <person name="Kondo S."/>
            <person name="Hamamoto M."/>
            <person name="Yoshikawa H."/>
        </authorList>
    </citation>
    <scope>NUCLEOTIDE SEQUENCE [LARGE SCALE GENOMIC DNA]</scope>
    <source>
        <strain evidence="3 4">NRRL Y-17804</strain>
    </source>
</reference>
<feature type="region of interest" description="Disordered" evidence="1">
    <location>
        <begin position="263"/>
        <end position="547"/>
    </location>
</feature>
<feature type="compositionally biased region" description="Basic and acidic residues" evidence="1">
    <location>
        <begin position="343"/>
        <end position="357"/>
    </location>
</feature>
<dbReference type="STRING" id="698492.A0A0E9NJ66"/>
<feature type="compositionally biased region" description="Basic and acidic residues" evidence="1">
    <location>
        <begin position="406"/>
        <end position="433"/>
    </location>
</feature>
<accession>A0A0E9NJ66</accession>
<feature type="compositionally biased region" description="Basic and acidic residues" evidence="1">
    <location>
        <begin position="199"/>
        <end position="212"/>
    </location>
</feature>
<feature type="compositionally biased region" description="Basic and acidic residues" evidence="1">
    <location>
        <begin position="371"/>
        <end position="384"/>
    </location>
</feature>
<feature type="compositionally biased region" description="Basic and acidic residues" evidence="1">
    <location>
        <begin position="476"/>
        <end position="538"/>
    </location>
</feature>
<dbReference type="GO" id="GO:0006281">
    <property type="term" value="P:DNA repair"/>
    <property type="evidence" value="ECO:0007669"/>
    <property type="project" value="TreeGrafter"/>
</dbReference>
<feature type="region of interest" description="Disordered" evidence="1">
    <location>
        <begin position="172"/>
        <end position="226"/>
    </location>
</feature>
<organism evidence="3 4">
    <name type="scientific">Saitoella complicata (strain BCRC 22490 / CBS 7301 / JCM 7358 / NBRC 10748 / NRRL Y-17804)</name>
    <dbReference type="NCBI Taxonomy" id="698492"/>
    <lineage>
        <taxon>Eukaryota</taxon>
        <taxon>Fungi</taxon>
        <taxon>Dikarya</taxon>
        <taxon>Ascomycota</taxon>
        <taxon>Taphrinomycotina</taxon>
        <taxon>Taphrinomycotina incertae sedis</taxon>
        <taxon>Saitoella</taxon>
    </lineage>
</organism>
<gene>
    <name evidence="3" type="ORF">G7K_3889-t1</name>
</gene>
<dbReference type="GO" id="GO:0005634">
    <property type="term" value="C:nucleus"/>
    <property type="evidence" value="ECO:0007669"/>
    <property type="project" value="TreeGrafter"/>
</dbReference>
<evidence type="ECO:0000259" key="2">
    <source>
        <dbReference type="PROSITE" id="PS51397"/>
    </source>
</evidence>
<name>A0A0E9NJ66_SAICN</name>
<reference evidence="3 4" key="3">
    <citation type="journal article" date="2015" name="Genome Announc.">
        <title>Draft Genome Sequence of the Archiascomycetous Yeast Saitoella complicata.</title>
        <authorList>
            <person name="Yamauchi K."/>
            <person name="Kondo S."/>
            <person name="Hamamoto M."/>
            <person name="Takahashi Y."/>
            <person name="Ogura Y."/>
            <person name="Hayashi T."/>
            <person name="Nishida H."/>
        </authorList>
    </citation>
    <scope>NUCLEOTIDE SEQUENCE [LARGE SCALE GENOMIC DNA]</scope>
    <source>
        <strain evidence="3 4">NRRL Y-17804</strain>
    </source>
</reference>
<comment type="caution">
    <text evidence="3">The sequence shown here is derived from an EMBL/GenBank/DDBJ whole genome shotgun (WGS) entry which is preliminary data.</text>
</comment>
<dbReference type="AlphaFoldDB" id="A0A0E9NJ66"/>
<feature type="compositionally biased region" description="Basic and acidic residues" evidence="1">
    <location>
        <begin position="440"/>
        <end position="449"/>
    </location>
</feature>
<dbReference type="GO" id="GO:0008237">
    <property type="term" value="F:metallopeptidase activity"/>
    <property type="evidence" value="ECO:0007669"/>
    <property type="project" value="TreeGrafter"/>
</dbReference>
<feature type="compositionally biased region" description="Acidic residues" evidence="1">
    <location>
        <begin position="563"/>
        <end position="587"/>
    </location>
</feature>
<sequence>MPPGMLRLNARPSDNPNDHITFIKPLPSPQNEAIARDYLCRIAAKIHPIMRDHGMGVMSLDEFPPNKEFWGRNWNAGENIELVLLSHSQSWLPFQHVQNVMLHELAHIKHMNHGPKFWAFLKQLQNEMRELEAKGWEGAGFYGRGNSLSGEVVQGRRELLAAEIPENLCGGTWTRKKRRSTKPRKPRKRKFAGDGAKLGADESKRSRLEKGKKVAAKPRVAQSIRGRKLRAAAAERRIVIAKLKADMADETLIKAKEEENRRLTALGEKELQGNDDTTDDTGSGVGSDTEDEDPTEDEGEEVVEVKPEPEDEWGLDAMKREMEEMCGTCGGQPPSSSTIRAASLREEVGAGNDEGKGGSKQRSGSGSGEASARDPDRGSTRERGGAVAGTTRDGAFSIRAYLSGNKNRDPPSSDDDHRKPKRLPSREKGESPPRKKAKKEKNGEEEKEKRRTAKAIRVSTESLLWEEVRELEEEGDKAKSAEKKKESAQEYDQTFERAKMASRLNKIEHRQEREERGIEKENKTRKEEAEKDEDKNGQDEETEEENVHWRNRILNLIVAEGIDEMDDATTEEEDLAGGDDGEDDEDVYGGGLALVVPAGVEGSIGGSGVGVAVGASEGNGTPVRTVAPGEVVREVPRVATAPVLRFPAAPEPSREAEEADGGAFRRTGGNAPPAENQGRDAPPREDDDGLATPTTEEMNAIRARRRPGLFGIGTDTIEGAAESSDGAGGSDTPDTNTFPDLNSLPFRGHDNLFGRHRGIADSPEPGGRRRFNMEGPEESLPGSRSGREDEDSPLPPTFSGLPSAPSGPLHERDHVSSATCSMCALCHPPPLPEQCEGCGWPLMNFGHGPRTVYQSRATITAEDAEARELTRMERARREARDAALQAASQNEPARAVSCPCCTSLNGPPVPVLCEVCGNLLQPEIFGEDEKWKCSCDTMNHVDMGRCGACGKPKD</sequence>
<dbReference type="PANTHER" id="PTHR46622">
    <property type="entry name" value="DNA-DEPENDENT METALLOPROTEASE WSS1"/>
    <property type="match status" value="1"/>
</dbReference>
<dbReference type="PANTHER" id="PTHR46622:SF1">
    <property type="entry name" value="DNA-DEPENDENT METALLOPROTEASE WSS1"/>
    <property type="match status" value="1"/>
</dbReference>
<dbReference type="Pfam" id="PF08325">
    <property type="entry name" value="WLM"/>
    <property type="match status" value="1"/>
</dbReference>
<dbReference type="Gene3D" id="3.30.2010.10">
    <property type="entry name" value="Metalloproteases ('zincins'), catalytic domain"/>
    <property type="match status" value="1"/>
</dbReference>
<dbReference type="PROSITE" id="PS51397">
    <property type="entry name" value="WLM"/>
    <property type="match status" value="1"/>
</dbReference>
<feature type="domain" description="WLM" evidence="2">
    <location>
        <begin position="11"/>
        <end position="239"/>
    </location>
</feature>
<evidence type="ECO:0000313" key="3">
    <source>
        <dbReference type="EMBL" id="GAO49746.1"/>
    </source>
</evidence>
<evidence type="ECO:0000313" key="4">
    <source>
        <dbReference type="Proteomes" id="UP000033140"/>
    </source>
</evidence>
<feature type="region of interest" description="Disordered" evidence="1">
    <location>
        <begin position="643"/>
        <end position="813"/>
    </location>
</feature>
<feature type="compositionally biased region" description="Acidic residues" evidence="1">
    <location>
        <begin position="288"/>
        <end position="302"/>
    </location>
</feature>
<feature type="region of interest" description="Disordered" evidence="1">
    <location>
        <begin position="563"/>
        <end position="589"/>
    </location>
</feature>
<proteinExistence type="predicted"/>
<feature type="compositionally biased region" description="Basic residues" evidence="1">
    <location>
        <begin position="174"/>
        <end position="190"/>
    </location>
</feature>